<dbReference type="InterPro" id="IPR049704">
    <property type="entry name" value="Aminotrans_3_PPA_site"/>
</dbReference>
<reference evidence="6 7" key="1">
    <citation type="submission" date="2016-10" db="EMBL/GenBank/DDBJ databases">
        <authorList>
            <person name="de Groot N.N."/>
        </authorList>
    </citation>
    <scope>NUCLEOTIDE SEQUENCE [LARGE SCALE GENOMIC DNA]</scope>
    <source>
        <strain evidence="6 7">CGMCC 1.6114</strain>
    </source>
</reference>
<dbReference type="InterPro" id="IPR005814">
    <property type="entry name" value="Aminotrans_3"/>
</dbReference>
<dbReference type="GO" id="GO:0016301">
    <property type="term" value="F:kinase activity"/>
    <property type="evidence" value="ECO:0007669"/>
    <property type="project" value="UniProtKB-KW"/>
</dbReference>
<evidence type="ECO:0000259" key="4">
    <source>
        <dbReference type="Pfam" id="PF01551"/>
    </source>
</evidence>
<dbReference type="PANTHER" id="PTHR45688:SF13">
    <property type="entry name" value="ALANINE--GLYOXYLATE AMINOTRANSFERASE 2-LIKE"/>
    <property type="match status" value="1"/>
</dbReference>
<dbReference type="Gene3D" id="2.70.70.10">
    <property type="entry name" value="Glucose Permease (Domain IIA)"/>
    <property type="match status" value="1"/>
</dbReference>
<dbReference type="InterPro" id="IPR002575">
    <property type="entry name" value="Aminoglycoside_PTrfase"/>
</dbReference>
<dbReference type="InterPro" id="IPR016047">
    <property type="entry name" value="M23ase_b-sheet_dom"/>
</dbReference>
<sequence>MINMDYNKIEITATEAETIIKERFQINGKAKRLPGEIDFNFKIDDQNGKSFILKVSRPEENIDYLNFQQQLLEHLAHAKKSLIAPKVIKDIEGEGISEITDHHGNKRKVRLLTWISGRVWSSVNPKSNELLYSLGEECGKLTQELCDFDHSYANRKFEWDVAQSLWTENYLLYFGEKEREVLEYYQKRFKDLQGVYSQLRKTIVHNDANDNNVIVSEDLQNPKVISCIDYGDAVYTQSINDLAIASAYAIMNCNNPLQAVLPIISGYHKSFKLEPEELKVLYVAIGMRLVISVTKSAINKIKEPENEYLLISEKPAWDLLHKWYDVSEDFAHYSFREACGYAPHPMASKFMDWTENQQLTIEALFPTEASRIIYPIDLSVSSTFLGHEKDYEDQDYFKFKLNQIQKRNPGTLIAGGYMEPRPFYTSNMYEREGNLGIEYRTIHLGIDFWLPANTPVHAFMEGEVYSVTEDKGEKGYGGLVILKHRADDFEFFTLYGHLSIESIRHLKERSIVNCGDLIGKLGEHNENGGWVPHLHFQVMLSMLDYKNDFPGVTFHSELPVWRSLCPDPNALFKRNGLNPQMKIPDHQIIAYRKQHLGKSLSLQYDIPIKMVRGKGQYLIDQFGKKYLDTVNNVAHVGHEHAQVVQAGQDQMGLINTNSRYLHENINELAREIIETLPPELSVLHFVNSGSEANELALRMMKAATGAKDVIASEVGYHGNSNACIDISSYKFDGKGGQGAPEHTHIFPLPDKFRGKFTGTNTGPLYALEVKKLIDKVHKKGRNVGALIVEPIISCGGQIELPEGFLNQAYAYVREAGGVCISDEVQVGCGRVGKSFWGFQLYNVIPDIVTIGKPLGNGHPLAAVACTQEIAEKFANGMEYFNTFGGNPVSCAIGAAVLKVVKEEKLQQNALQVGEYLKQELRQLAHEFPIIGDVRGQGLFLGIEFVDKKLKPLKAQADYVINRMKDYGILMSTDGPDNNVLKIKPPMVFTETNASELIFYLRKVLKEDFMNAY</sequence>
<dbReference type="InterPro" id="IPR015424">
    <property type="entry name" value="PyrdxlP-dep_Trfase"/>
</dbReference>
<dbReference type="Proteomes" id="UP000183209">
    <property type="component" value="Unassembled WGS sequence"/>
</dbReference>
<organism evidence="6 7">
    <name type="scientific">Zhouia amylolytica</name>
    <dbReference type="NCBI Taxonomy" id="376730"/>
    <lineage>
        <taxon>Bacteria</taxon>
        <taxon>Pseudomonadati</taxon>
        <taxon>Bacteroidota</taxon>
        <taxon>Flavobacteriia</taxon>
        <taxon>Flavobacteriales</taxon>
        <taxon>Flavobacteriaceae</taxon>
        <taxon>Zhouia</taxon>
    </lineage>
</organism>
<evidence type="ECO:0000256" key="2">
    <source>
        <dbReference type="ARBA" id="ARBA00008954"/>
    </source>
</evidence>
<dbReference type="InterPro" id="IPR015421">
    <property type="entry name" value="PyrdxlP-dep_Trfase_major"/>
</dbReference>
<dbReference type="Gene3D" id="3.90.1200.10">
    <property type="match status" value="1"/>
</dbReference>
<evidence type="ECO:0000256" key="3">
    <source>
        <dbReference type="ARBA" id="ARBA00022898"/>
    </source>
</evidence>
<comment type="similarity">
    <text evidence="2">Belongs to the class-III pyridoxal-phosphate-dependent aminotransferase family.</text>
</comment>
<keyword evidence="6" id="KW-0456">Lyase</keyword>
<dbReference type="Pfam" id="PF00202">
    <property type="entry name" value="Aminotran_3"/>
    <property type="match status" value="1"/>
</dbReference>
<feature type="domain" description="M23ase beta-sheet core" evidence="4">
    <location>
        <begin position="442"/>
        <end position="539"/>
    </location>
</feature>
<dbReference type="GO" id="GO:0030170">
    <property type="term" value="F:pyridoxal phosphate binding"/>
    <property type="evidence" value="ECO:0007669"/>
    <property type="project" value="InterPro"/>
</dbReference>
<dbReference type="SUPFAM" id="SSF56112">
    <property type="entry name" value="Protein kinase-like (PK-like)"/>
    <property type="match status" value="1"/>
</dbReference>
<protein>
    <submittedName>
        <fullName evidence="6">Hydroxylysine kinase/5-phosphonooxy-L-lysine phospho-lyase apoenzyme</fullName>
    </submittedName>
</protein>
<accession>A0A1I6S5S9</accession>
<gene>
    <name evidence="6" type="ORF">SAMN04487906_1434</name>
</gene>
<dbReference type="Pfam" id="PF01636">
    <property type="entry name" value="APH"/>
    <property type="match status" value="1"/>
</dbReference>
<dbReference type="PROSITE" id="PS00600">
    <property type="entry name" value="AA_TRANSFER_CLASS_3"/>
    <property type="match status" value="1"/>
</dbReference>
<keyword evidence="6" id="KW-0418">Kinase</keyword>
<evidence type="ECO:0000313" key="7">
    <source>
        <dbReference type="Proteomes" id="UP000183209"/>
    </source>
</evidence>
<dbReference type="RefSeq" id="WP_254785759.1">
    <property type="nucleotide sequence ID" value="NZ_FPAG01000004.1"/>
</dbReference>
<dbReference type="InterPro" id="IPR011055">
    <property type="entry name" value="Dup_hybrid_motif"/>
</dbReference>
<dbReference type="AlphaFoldDB" id="A0A1I6S5S9"/>
<dbReference type="Pfam" id="PF01551">
    <property type="entry name" value="Peptidase_M23"/>
    <property type="match status" value="1"/>
</dbReference>
<dbReference type="PANTHER" id="PTHR45688">
    <property type="match status" value="1"/>
</dbReference>
<comment type="cofactor">
    <cofactor evidence="1">
        <name>pyridoxal 5'-phosphate</name>
        <dbReference type="ChEBI" id="CHEBI:597326"/>
    </cofactor>
</comment>
<keyword evidence="3" id="KW-0663">Pyridoxal phosphate</keyword>
<dbReference type="Gene3D" id="3.90.1150.10">
    <property type="entry name" value="Aspartate Aminotransferase, domain 1"/>
    <property type="match status" value="1"/>
</dbReference>
<evidence type="ECO:0000313" key="6">
    <source>
        <dbReference type="EMBL" id="SFS72302.1"/>
    </source>
</evidence>
<dbReference type="InterPro" id="IPR011009">
    <property type="entry name" value="Kinase-like_dom_sf"/>
</dbReference>
<dbReference type="CDD" id="cd00610">
    <property type="entry name" value="OAT_like"/>
    <property type="match status" value="1"/>
</dbReference>
<dbReference type="NCBIfam" id="NF004799">
    <property type="entry name" value="PRK06148.1"/>
    <property type="match status" value="1"/>
</dbReference>
<feature type="domain" description="Aminoglycoside phosphotransferase" evidence="5">
    <location>
        <begin position="30"/>
        <end position="248"/>
    </location>
</feature>
<dbReference type="EMBL" id="FPAG01000004">
    <property type="protein sequence ID" value="SFS72302.1"/>
    <property type="molecule type" value="Genomic_DNA"/>
</dbReference>
<proteinExistence type="inferred from homology"/>
<dbReference type="SUPFAM" id="SSF53383">
    <property type="entry name" value="PLP-dependent transferases"/>
    <property type="match status" value="1"/>
</dbReference>
<name>A0A1I6S5S9_9FLAO</name>
<evidence type="ECO:0000256" key="1">
    <source>
        <dbReference type="ARBA" id="ARBA00001933"/>
    </source>
</evidence>
<dbReference type="GO" id="GO:0016829">
    <property type="term" value="F:lyase activity"/>
    <property type="evidence" value="ECO:0007669"/>
    <property type="project" value="UniProtKB-KW"/>
</dbReference>
<dbReference type="CDD" id="cd12797">
    <property type="entry name" value="M23_peptidase"/>
    <property type="match status" value="1"/>
</dbReference>
<evidence type="ECO:0000259" key="5">
    <source>
        <dbReference type="Pfam" id="PF01636"/>
    </source>
</evidence>
<dbReference type="GO" id="GO:0008483">
    <property type="term" value="F:transaminase activity"/>
    <property type="evidence" value="ECO:0007669"/>
    <property type="project" value="InterPro"/>
</dbReference>
<dbReference type="SUPFAM" id="SSF51261">
    <property type="entry name" value="Duplicated hybrid motif"/>
    <property type="match status" value="1"/>
</dbReference>
<keyword evidence="6" id="KW-0808">Transferase</keyword>
<dbReference type="InterPro" id="IPR015422">
    <property type="entry name" value="PyrdxlP-dep_Trfase_small"/>
</dbReference>
<dbReference type="Gene3D" id="3.40.640.10">
    <property type="entry name" value="Type I PLP-dependent aspartate aminotransferase-like (Major domain)"/>
    <property type="match status" value="1"/>
</dbReference>